<dbReference type="PANTHER" id="PTHR34824:SF1">
    <property type="entry name" value="HEAT-INDUCIBLE TRANSCRIPTION REPRESSOR HRCA"/>
    <property type="match status" value="1"/>
</dbReference>
<dbReference type="InterPro" id="IPR023120">
    <property type="entry name" value="WHTH_transcript_rep_HrcA_IDD"/>
</dbReference>
<keyword evidence="2 5" id="KW-0805">Transcription regulation</keyword>
<dbReference type="OrthoDB" id="9783139at2"/>
<evidence type="ECO:0000256" key="4">
    <source>
        <dbReference type="ARBA" id="ARBA00023163"/>
    </source>
</evidence>
<evidence type="ECO:0000313" key="7">
    <source>
        <dbReference type="EMBL" id="APB34234.1"/>
    </source>
</evidence>
<dbReference type="AlphaFoldDB" id="A0A1J0AE64"/>
<dbReference type="SUPFAM" id="SSF46785">
    <property type="entry name" value="Winged helix' DNA-binding domain"/>
    <property type="match status" value="1"/>
</dbReference>
<name>A0A1J0AE64_9CYAN</name>
<reference evidence="7 8" key="1">
    <citation type="submission" date="2016-10" db="EMBL/GenBank/DDBJ databases">
        <title>Description of Gloeomargarita lithophora gen. nov., sp. nov., a thylakoid-bearing basal-branching cyanobacterium with intracellular carbonates, and proposal for Gloeomargaritales ord. nov.</title>
        <authorList>
            <person name="Moreira D."/>
            <person name="Tavera R."/>
            <person name="Benzerara K."/>
            <person name="Skouri-Panet F."/>
            <person name="Couradeau E."/>
            <person name="Gerard E."/>
            <person name="Loussert C."/>
            <person name="Novelo E."/>
            <person name="Zivanovic Y."/>
            <person name="Lopez-Garcia P."/>
        </authorList>
    </citation>
    <scope>NUCLEOTIDE SEQUENCE [LARGE SCALE GENOMIC DNA]</scope>
    <source>
        <strain evidence="7 8">D10</strain>
    </source>
</reference>
<dbReference type="Proteomes" id="UP000180235">
    <property type="component" value="Chromosome"/>
</dbReference>
<dbReference type="STRING" id="1188229.GlitD10_1908"/>
<comment type="function">
    <text evidence="5">Negative regulator of class I heat shock genes (grpE-dnaK-dnaJ and groELS operons). Prevents heat-shock induction of these operons.</text>
</comment>
<dbReference type="InterPro" id="IPR036390">
    <property type="entry name" value="WH_DNA-bd_sf"/>
</dbReference>
<accession>A0A1J0AE64</accession>
<dbReference type="InterPro" id="IPR021153">
    <property type="entry name" value="HrcA_C"/>
</dbReference>
<comment type="similarity">
    <text evidence="5">Belongs to the HrcA family.</text>
</comment>
<evidence type="ECO:0000259" key="6">
    <source>
        <dbReference type="Pfam" id="PF01628"/>
    </source>
</evidence>
<dbReference type="GO" id="GO:0003677">
    <property type="term" value="F:DNA binding"/>
    <property type="evidence" value="ECO:0007669"/>
    <property type="project" value="InterPro"/>
</dbReference>
<sequence length="354" mass="39123">MGQPLELTERQQQVLQATVEHYVATGEPVGSRTLMTQYRIPASPATIRQAMGRLEQVGLLYQPHASAGRIPSDLGYRCYVDWLLWRAETVSPAWAEAALPTGVEHLEGALRQAAQLLSQLSGSIIVVTRPQPRSTRLKHLRLVAVGERVALMVVLEGERVESTLLDWVPPTQVELDSALDMLGQFLNYHLQGRSLRDIATLDWPLLEREFASYGDWLRTLMPPLTQQLRFWGRATTPTPLVISGVASALRQPEFQQAEQVQPVMQVLETQQERLGALLWDEDASVQVIIGQENPLVPMHICSLVSTMYLQNGVPVGSVAILGPKRMAYGRMIALVQAGAHYVSQSLGAIKDGTG</sequence>
<evidence type="ECO:0000256" key="2">
    <source>
        <dbReference type="ARBA" id="ARBA00023015"/>
    </source>
</evidence>
<keyword evidence="1 5" id="KW-0678">Repressor</keyword>
<keyword evidence="3 5" id="KW-0346">Stress response</keyword>
<dbReference type="GO" id="GO:0045892">
    <property type="term" value="P:negative regulation of DNA-templated transcription"/>
    <property type="evidence" value="ECO:0007669"/>
    <property type="project" value="UniProtKB-UniRule"/>
</dbReference>
<dbReference type="Gene3D" id="3.30.390.60">
    <property type="entry name" value="Heat-inducible transcription repressor hrca homolog, domain 3"/>
    <property type="match status" value="1"/>
</dbReference>
<dbReference type="NCBIfam" id="TIGR00331">
    <property type="entry name" value="hrcA"/>
    <property type="match status" value="1"/>
</dbReference>
<keyword evidence="4 5" id="KW-0804">Transcription</keyword>
<dbReference type="KEGG" id="glt:GlitD10_1908"/>
<dbReference type="PANTHER" id="PTHR34824">
    <property type="entry name" value="HEAT-INDUCIBLE TRANSCRIPTION REPRESSOR HRCA"/>
    <property type="match status" value="1"/>
</dbReference>
<proteinExistence type="inferred from homology"/>
<evidence type="ECO:0000256" key="3">
    <source>
        <dbReference type="ARBA" id="ARBA00023016"/>
    </source>
</evidence>
<dbReference type="SUPFAM" id="SSF55781">
    <property type="entry name" value="GAF domain-like"/>
    <property type="match status" value="1"/>
</dbReference>
<keyword evidence="8" id="KW-1185">Reference proteome</keyword>
<dbReference type="InterPro" id="IPR002571">
    <property type="entry name" value="HrcA"/>
</dbReference>
<dbReference type="InterPro" id="IPR036388">
    <property type="entry name" value="WH-like_DNA-bd_sf"/>
</dbReference>
<dbReference type="PIRSF" id="PIRSF005485">
    <property type="entry name" value="HrcA"/>
    <property type="match status" value="1"/>
</dbReference>
<evidence type="ECO:0000256" key="5">
    <source>
        <dbReference type="HAMAP-Rule" id="MF_00081"/>
    </source>
</evidence>
<dbReference type="Pfam" id="PF01628">
    <property type="entry name" value="HrcA"/>
    <property type="match status" value="1"/>
</dbReference>
<dbReference type="EMBL" id="CP017675">
    <property type="protein sequence ID" value="APB34234.1"/>
    <property type="molecule type" value="Genomic_DNA"/>
</dbReference>
<protein>
    <recommendedName>
        <fullName evidence="5">Heat-inducible transcription repressor HrcA</fullName>
    </recommendedName>
</protein>
<dbReference type="InterPro" id="IPR029016">
    <property type="entry name" value="GAF-like_dom_sf"/>
</dbReference>
<evidence type="ECO:0000313" key="8">
    <source>
        <dbReference type="Proteomes" id="UP000180235"/>
    </source>
</evidence>
<dbReference type="Gene3D" id="3.30.450.40">
    <property type="match status" value="1"/>
</dbReference>
<dbReference type="RefSeq" id="WP_071454708.1">
    <property type="nucleotide sequence ID" value="NZ_CP017675.1"/>
</dbReference>
<dbReference type="HAMAP" id="MF_00081">
    <property type="entry name" value="HrcA"/>
    <property type="match status" value="1"/>
</dbReference>
<evidence type="ECO:0000256" key="1">
    <source>
        <dbReference type="ARBA" id="ARBA00022491"/>
    </source>
</evidence>
<organism evidence="7 8">
    <name type="scientific">Gloeomargarita lithophora Alchichica-D10</name>
    <dbReference type="NCBI Taxonomy" id="1188229"/>
    <lineage>
        <taxon>Bacteria</taxon>
        <taxon>Bacillati</taxon>
        <taxon>Cyanobacteriota</taxon>
        <taxon>Cyanophyceae</taxon>
        <taxon>Gloeomargaritales</taxon>
        <taxon>Gloeomargaritaceae</taxon>
        <taxon>Gloeomargarita</taxon>
    </lineage>
</organism>
<dbReference type="Gene3D" id="1.10.10.10">
    <property type="entry name" value="Winged helix-like DNA-binding domain superfamily/Winged helix DNA-binding domain"/>
    <property type="match status" value="1"/>
</dbReference>
<gene>
    <name evidence="5 7" type="primary">hrcA</name>
    <name evidence="7" type="ORF">GlitD10_1908</name>
</gene>
<feature type="domain" description="Heat-inducible transcription repressor HrcA C-terminal" evidence="6">
    <location>
        <begin position="109"/>
        <end position="332"/>
    </location>
</feature>